<dbReference type="Gene3D" id="3.20.20.80">
    <property type="entry name" value="Glycosidases"/>
    <property type="match status" value="1"/>
</dbReference>
<dbReference type="Pfam" id="PF02837">
    <property type="entry name" value="Glyco_hydro_2_N"/>
    <property type="match status" value="1"/>
</dbReference>
<dbReference type="InterPro" id="IPR036156">
    <property type="entry name" value="Beta-gal/glucu_dom_sf"/>
</dbReference>
<organism evidence="7 8">
    <name type="scientific">Eisenbergiella tayi</name>
    <dbReference type="NCBI Taxonomy" id="1432052"/>
    <lineage>
        <taxon>Bacteria</taxon>
        <taxon>Bacillati</taxon>
        <taxon>Bacillota</taxon>
        <taxon>Clostridia</taxon>
        <taxon>Lachnospirales</taxon>
        <taxon>Lachnospiraceae</taxon>
        <taxon>Eisenbergiella</taxon>
    </lineage>
</organism>
<proteinExistence type="inferred from homology"/>
<comment type="caution">
    <text evidence="7">The sequence shown here is derived from an EMBL/GenBank/DDBJ whole genome shotgun (WGS) entry which is preliminary data.</text>
</comment>
<dbReference type="Pfam" id="PF02836">
    <property type="entry name" value="Glyco_hydro_2_C"/>
    <property type="match status" value="1"/>
</dbReference>
<evidence type="ECO:0000256" key="2">
    <source>
        <dbReference type="ARBA" id="ARBA00022801"/>
    </source>
</evidence>
<sequence length="1192" mass="136229">MLYDHFTDERLDSSIWQFCNMTTPCLEMPHHVGDSCLALPEHDMWNEGNCLLSRAFLQEHSVVAAEFSGWDEECTGCGVGFYAGDSSFGKYVLLTATDGQIELRVHSGSQNGESFMSGGQPKWLVIAKISWDMTFPVRLTLQREGNHYTAKLFDEFLLEADIPEISGDARALIKALSWRERFEACYAYLDWAMIDGIAPTCTFTGQVLNGADQPVECAGIHLSGFDQFFTLTDQEGYFTIEGVPRGNHMLIASAEGYLFTRREICCIPGQKENFCIYLQEQTPENTPRREYNRPLFDRSRHGWLSLNGTWQFQFDPDNVGIKEHWYEEQAPQYDRHIRVPFSWASLMGFGEEHFACGSTLHEMNTQFNNYHLTGEHAWYRRSFTVPDTFPKEEHVILHIGASSNVTYVWLDNNYLGMRIDEYSDLEFDMGFLEPGSTHVLVIKVQYPHDILSHNMGKQIFWFSSAPGIWQSVWIEPRAKAHLTRIRLTPYLDFADGVCIHASVLAEVAAENAPDGIVALTLTAPESGRQYQADILLCTGEGKAELVIDVPELWEYRHGRLYEAVAELMIEGKGADCVRSHVGLRKVESRWLPGHSPEETDDPLEQYQYLYLNDRPFYVIGILDQCYNAFGIYTYRSLDAEGEEGRRGSIRYDIDRTMAYGYNLSRVHIKENEPLWYDECDRRGQLVWTEHPGNFYATPEEPRWQEAYYRELDGMLERLHNHPSIVIVSTINESWGVEGCHVSTPWENELRYQFLRDSGFRAKKAWPHVLVCDNSGFGKTEACEINDFHYYPADHWEAKERWKALVQSCYPGSDFNYINRIRAPHCVGEAVQTGRPIFISEFLHINGIDMQLRMFQKIAGYLRMNVASHEMEDSGPLTAERYERDYGYVDHHMVSVGYDMVNNMDMVIPDCNRIEHVQPGQRMKIDIYTSHFAWRDVKDPVLHVTVTGIDRLGRYTEGIAGMECPIDFKAFMVEQQEPFEFIIPENIRGAYVFLYVENDGDILCRNYIQLYIEDACTGTYEGEITIAPGMFARAEGDYVQVFQETDNACAVGICGNGELSYAVYLPEKAKKSILIMEAGAREGKNAIKVTDEILFGTQIDVYWDNVLAGTLNPPDDPSDERALFSNGAQGGNPYNYRNTGRLGYGERFEIPLPTNKLEAGEHVLMLRSNSGGMTIYGRYTGRYGMDPTIITIS</sequence>
<dbReference type="SUPFAM" id="SSF49452">
    <property type="entry name" value="Starch-binding domain-like"/>
    <property type="match status" value="1"/>
</dbReference>
<reference evidence="7 8" key="1">
    <citation type="submission" date="2016-07" db="EMBL/GenBank/DDBJ databases">
        <title>Characterization of isolates of Eisenbergiella tayi derived from blood cultures, using whole genome sequencing.</title>
        <authorList>
            <person name="Burdz T."/>
            <person name="Wiebe D."/>
            <person name="Huynh C."/>
            <person name="Bernard K."/>
        </authorList>
    </citation>
    <scope>NUCLEOTIDE SEQUENCE [LARGE SCALE GENOMIC DNA]</scope>
    <source>
        <strain evidence="7 8">NML 110608</strain>
    </source>
</reference>
<comment type="similarity">
    <text evidence="1">Belongs to the glycosyl hydrolase 2 family.</text>
</comment>
<dbReference type="EMBL" id="MCGH01000003">
    <property type="protein sequence ID" value="ODM04440.1"/>
    <property type="molecule type" value="Genomic_DNA"/>
</dbReference>
<dbReference type="InterPro" id="IPR051913">
    <property type="entry name" value="GH2_Domain-Containing"/>
</dbReference>
<evidence type="ECO:0000256" key="4">
    <source>
        <dbReference type="SAM" id="MobiDB-lite"/>
    </source>
</evidence>
<dbReference type="GO" id="GO:0004565">
    <property type="term" value="F:beta-galactosidase activity"/>
    <property type="evidence" value="ECO:0007669"/>
    <property type="project" value="UniProtKB-EC"/>
</dbReference>
<dbReference type="InterPro" id="IPR017853">
    <property type="entry name" value="GH"/>
</dbReference>
<dbReference type="InterPro" id="IPR006103">
    <property type="entry name" value="Glyco_hydro_2_cat"/>
</dbReference>
<dbReference type="InterPro" id="IPR013783">
    <property type="entry name" value="Ig-like_fold"/>
</dbReference>
<evidence type="ECO:0000256" key="3">
    <source>
        <dbReference type="ARBA" id="ARBA00023295"/>
    </source>
</evidence>
<evidence type="ECO:0000259" key="6">
    <source>
        <dbReference type="Pfam" id="PF02837"/>
    </source>
</evidence>
<evidence type="ECO:0000313" key="8">
    <source>
        <dbReference type="Proteomes" id="UP000094067"/>
    </source>
</evidence>
<accession>A0A1E3A6Q7</accession>
<keyword evidence="2 7" id="KW-0378">Hydrolase</keyword>
<dbReference type="GO" id="GO:0005975">
    <property type="term" value="P:carbohydrate metabolic process"/>
    <property type="evidence" value="ECO:0007669"/>
    <property type="project" value="InterPro"/>
</dbReference>
<feature type="region of interest" description="Disordered" evidence="4">
    <location>
        <begin position="1116"/>
        <end position="1135"/>
    </location>
</feature>
<feature type="domain" description="Glycosyl hydrolases family 2 sugar binding" evidence="6">
    <location>
        <begin position="305"/>
        <end position="472"/>
    </location>
</feature>
<dbReference type="PATRIC" id="fig|1432052.4.peg.5834"/>
<feature type="domain" description="Glycoside hydrolase family 2 catalytic" evidence="5">
    <location>
        <begin position="655"/>
        <end position="736"/>
    </location>
</feature>
<dbReference type="Gene3D" id="2.60.120.260">
    <property type="entry name" value="Galactose-binding domain-like"/>
    <property type="match status" value="1"/>
</dbReference>
<dbReference type="Proteomes" id="UP000094067">
    <property type="component" value="Unassembled WGS sequence"/>
</dbReference>
<dbReference type="Gene3D" id="2.60.40.10">
    <property type="entry name" value="Immunoglobulins"/>
    <property type="match status" value="1"/>
</dbReference>
<gene>
    <name evidence="7" type="primary">lacZ_13</name>
    <name evidence="7" type="ORF">BEI61_05247</name>
</gene>
<dbReference type="EC" id="3.2.1.23" evidence="7"/>
<name>A0A1E3A6Q7_9FIRM</name>
<dbReference type="PANTHER" id="PTHR42732:SF2">
    <property type="entry name" value="BETA-MANNOSIDASE"/>
    <property type="match status" value="1"/>
</dbReference>
<evidence type="ECO:0000259" key="5">
    <source>
        <dbReference type="Pfam" id="PF02836"/>
    </source>
</evidence>
<keyword evidence="3 7" id="KW-0326">Glycosidase</keyword>
<dbReference type="PANTHER" id="PTHR42732">
    <property type="entry name" value="BETA-GALACTOSIDASE"/>
    <property type="match status" value="1"/>
</dbReference>
<dbReference type="InterPro" id="IPR013784">
    <property type="entry name" value="Carb-bd-like_fold"/>
</dbReference>
<evidence type="ECO:0000256" key="1">
    <source>
        <dbReference type="ARBA" id="ARBA00007401"/>
    </source>
</evidence>
<dbReference type="AlphaFoldDB" id="A0A1E3A6Q7"/>
<dbReference type="Gene3D" id="2.60.40.1120">
    <property type="entry name" value="Carboxypeptidase-like, regulatory domain"/>
    <property type="match status" value="1"/>
</dbReference>
<dbReference type="InterPro" id="IPR006104">
    <property type="entry name" value="Glyco_hydro_2_N"/>
</dbReference>
<dbReference type="InterPro" id="IPR008979">
    <property type="entry name" value="Galactose-bd-like_sf"/>
</dbReference>
<dbReference type="GO" id="GO:0030246">
    <property type="term" value="F:carbohydrate binding"/>
    <property type="evidence" value="ECO:0007669"/>
    <property type="project" value="InterPro"/>
</dbReference>
<evidence type="ECO:0000313" key="7">
    <source>
        <dbReference type="EMBL" id="ODM04440.1"/>
    </source>
</evidence>
<dbReference type="SUPFAM" id="SSF51445">
    <property type="entry name" value="(Trans)glycosidases"/>
    <property type="match status" value="1"/>
</dbReference>
<dbReference type="SUPFAM" id="SSF49303">
    <property type="entry name" value="beta-Galactosidase/glucuronidase domain"/>
    <property type="match status" value="1"/>
</dbReference>
<protein>
    <submittedName>
        <fullName evidence="7">Beta-galactosidase</fullName>
        <ecNumber evidence="7">3.2.1.23</ecNumber>
    </submittedName>
</protein>
<dbReference type="SUPFAM" id="SSF49785">
    <property type="entry name" value="Galactose-binding domain-like"/>
    <property type="match status" value="1"/>
</dbReference>